<evidence type="ECO:0000256" key="1">
    <source>
        <dbReference type="SAM" id="SignalP"/>
    </source>
</evidence>
<dbReference type="EMBL" id="JBEFKJ010000003">
    <property type="protein sequence ID" value="KAL2046997.1"/>
    <property type="molecule type" value="Genomic_DNA"/>
</dbReference>
<evidence type="ECO:0008006" key="4">
    <source>
        <dbReference type="Google" id="ProtNLM"/>
    </source>
</evidence>
<evidence type="ECO:0000313" key="2">
    <source>
        <dbReference type="EMBL" id="KAL2046997.1"/>
    </source>
</evidence>
<dbReference type="Proteomes" id="UP001590950">
    <property type="component" value="Unassembled WGS sequence"/>
</dbReference>
<sequence>MPRQSAVFLYVIVLLSTAFMLPNAKTNIINDKTSITIENSVHECTQWRLARERPLVEDCVGAVAKLPSLPQEAYFHDDVTVWDDYQLPVWRTNGTCEIYVHLASSVYHELSSWKAVNEATRELINLCIGNIRLEERRHTGGWMTVGHYQGIIVSIINPLDNGGVGNVIVTSATRDS</sequence>
<reference evidence="2 3" key="1">
    <citation type="submission" date="2024-09" db="EMBL/GenBank/DDBJ databases">
        <title>Rethinking Asexuality: The Enigmatic Case of Functional Sexual Genes in Lepraria (Stereocaulaceae).</title>
        <authorList>
            <person name="Doellman M."/>
            <person name="Sun Y."/>
            <person name="Barcenas-Pena A."/>
            <person name="Lumbsch H.T."/>
            <person name="Grewe F."/>
        </authorList>
    </citation>
    <scope>NUCLEOTIDE SEQUENCE [LARGE SCALE GENOMIC DNA]</scope>
    <source>
        <strain evidence="2 3">Mercado 3170</strain>
    </source>
</reference>
<comment type="caution">
    <text evidence="2">The sequence shown here is derived from an EMBL/GenBank/DDBJ whole genome shotgun (WGS) entry which is preliminary data.</text>
</comment>
<keyword evidence="1" id="KW-0732">Signal</keyword>
<name>A0ABR4AQE5_9LECA</name>
<feature type="signal peptide" evidence="1">
    <location>
        <begin position="1"/>
        <end position="24"/>
    </location>
</feature>
<accession>A0ABR4AQE5</accession>
<organism evidence="2 3">
    <name type="scientific">Stereocaulon virgatum</name>
    <dbReference type="NCBI Taxonomy" id="373712"/>
    <lineage>
        <taxon>Eukaryota</taxon>
        <taxon>Fungi</taxon>
        <taxon>Dikarya</taxon>
        <taxon>Ascomycota</taxon>
        <taxon>Pezizomycotina</taxon>
        <taxon>Lecanoromycetes</taxon>
        <taxon>OSLEUM clade</taxon>
        <taxon>Lecanoromycetidae</taxon>
        <taxon>Lecanorales</taxon>
        <taxon>Lecanorineae</taxon>
        <taxon>Stereocaulaceae</taxon>
        <taxon>Stereocaulon</taxon>
    </lineage>
</organism>
<evidence type="ECO:0000313" key="3">
    <source>
        <dbReference type="Proteomes" id="UP001590950"/>
    </source>
</evidence>
<protein>
    <recommendedName>
        <fullName evidence="4">Ecp2 effector protein domain-containing protein</fullName>
    </recommendedName>
</protein>
<gene>
    <name evidence="2" type="ORF">N7G274_001015</name>
</gene>
<feature type="chain" id="PRO_5046303074" description="Ecp2 effector protein domain-containing protein" evidence="1">
    <location>
        <begin position="25"/>
        <end position="176"/>
    </location>
</feature>
<keyword evidence="3" id="KW-1185">Reference proteome</keyword>
<proteinExistence type="predicted"/>